<dbReference type="InterPro" id="IPR010209">
    <property type="entry name" value="Ion_transpt_RnfG/RsxG"/>
</dbReference>
<dbReference type="NCBIfam" id="TIGR01947">
    <property type="entry name" value="rnfG"/>
    <property type="match status" value="1"/>
</dbReference>
<dbReference type="EMBL" id="JARWAK010000003">
    <property type="protein sequence ID" value="MDR5866019.1"/>
    <property type="molecule type" value="Genomic_DNA"/>
</dbReference>
<keyword evidence="4 6" id="KW-0288">FMN</keyword>
<dbReference type="SMART" id="SM00900">
    <property type="entry name" value="FMN_bind"/>
    <property type="match status" value="1"/>
</dbReference>
<name>A0ABU1FZH7_9GAMM</name>
<keyword evidence="1 6" id="KW-0813">Transport</keyword>
<evidence type="ECO:0000256" key="3">
    <source>
        <dbReference type="ARBA" id="ARBA00022630"/>
    </source>
</evidence>
<keyword evidence="2 6" id="KW-0597">Phosphoprotein</keyword>
<comment type="subunit">
    <text evidence="6">The complex is composed of six subunits: RnfA, RnfB, RnfC, RnfD, RnfE and RnfG.</text>
</comment>
<protein>
    <recommendedName>
        <fullName evidence="6">Ion-translocating oxidoreductase complex subunit G</fullName>
        <ecNumber evidence="6">7.-.-.-</ecNumber>
    </recommendedName>
    <alternativeName>
        <fullName evidence="6">Rnf electron transport complex subunit G</fullName>
    </alternativeName>
</protein>
<evidence type="ECO:0000313" key="8">
    <source>
        <dbReference type="EMBL" id="MDR5866019.1"/>
    </source>
</evidence>
<evidence type="ECO:0000256" key="6">
    <source>
        <dbReference type="HAMAP-Rule" id="MF_00479"/>
    </source>
</evidence>
<keyword evidence="6" id="KW-0472">Membrane</keyword>
<organism evidence="8 9">
    <name type="scientific">Halomonas koreensis</name>
    <dbReference type="NCBI Taxonomy" id="245385"/>
    <lineage>
        <taxon>Bacteria</taxon>
        <taxon>Pseudomonadati</taxon>
        <taxon>Pseudomonadota</taxon>
        <taxon>Gammaproteobacteria</taxon>
        <taxon>Oceanospirillales</taxon>
        <taxon>Halomonadaceae</taxon>
        <taxon>Halomonas</taxon>
    </lineage>
</organism>
<reference evidence="8 9" key="1">
    <citation type="submission" date="2023-04" db="EMBL/GenBank/DDBJ databases">
        <title>A long-awaited taxogenomic arrangement of the family Halomonadaceae.</title>
        <authorList>
            <person name="De La Haba R."/>
            <person name="Chuvochina M."/>
            <person name="Wittouck S."/>
            <person name="Arahal D.R."/>
            <person name="Sanchez-Porro C."/>
            <person name="Hugenholtz P."/>
            <person name="Ventosa A."/>
        </authorList>
    </citation>
    <scope>NUCLEOTIDE SEQUENCE [LARGE SCALE GENOMIC DNA]</scope>
    <source>
        <strain evidence="8 9">DSM 23530</strain>
    </source>
</reference>
<feature type="modified residue" description="FMN phosphoryl threonine" evidence="6">
    <location>
        <position position="178"/>
    </location>
</feature>
<evidence type="ECO:0000256" key="1">
    <source>
        <dbReference type="ARBA" id="ARBA00022448"/>
    </source>
</evidence>
<keyword evidence="6" id="KW-0812">Transmembrane</keyword>
<keyword evidence="6" id="KW-1278">Translocase</keyword>
<comment type="cofactor">
    <cofactor evidence="6">
        <name>FMN</name>
        <dbReference type="ChEBI" id="CHEBI:58210"/>
    </cofactor>
</comment>
<keyword evidence="6" id="KW-1003">Cell membrane</keyword>
<dbReference type="PANTHER" id="PTHR36118:SF1">
    <property type="entry name" value="ION-TRANSLOCATING OXIDOREDUCTASE COMPLEX SUBUNIT G"/>
    <property type="match status" value="1"/>
</dbReference>
<dbReference type="PIRSF" id="PIRSF006091">
    <property type="entry name" value="E_trnsport_RnfG"/>
    <property type="match status" value="1"/>
</dbReference>
<comment type="function">
    <text evidence="6">Part of a membrane-bound complex that couples electron transfer with translocation of ions across the membrane.</text>
</comment>
<keyword evidence="6" id="KW-1133">Transmembrane helix</keyword>
<accession>A0ABU1FZH7</accession>
<evidence type="ECO:0000259" key="7">
    <source>
        <dbReference type="SMART" id="SM00900"/>
    </source>
</evidence>
<evidence type="ECO:0000256" key="4">
    <source>
        <dbReference type="ARBA" id="ARBA00022643"/>
    </source>
</evidence>
<evidence type="ECO:0000256" key="2">
    <source>
        <dbReference type="ARBA" id="ARBA00022553"/>
    </source>
</evidence>
<feature type="domain" description="FMN-binding" evidence="7">
    <location>
        <begin position="103"/>
        <end position="195"/>
    </location>
</feature>
<dbReference type="InterPro" id="IPR007329">
    <property type="entry name" value="FMN-bd"/>
</dbReference>
<dbReference type="PANTHER" id="PTHR36118">
    <property type="entry name" value="ION-TRANSLOCATING OXIDOREDUCTASE COMPLEX SUBUNIT G"/>
    <property type="match status" value="1"/>
</dbReference>
<keyword evidence="6" id="KW-0997">Cell inner membrane</keyword>
<dbReference type="EC" id="7.-.-.-" evidence="6"/>
<dbReference type="HAMAP" id="MF_00479">
    <property type="entry name" value="RsxG_RnfG"/>
    <property type="match status" value="1"/>
</dbReference>
<comment type="similarity">
    <text evidence="6">Belongs to the RnfG family.</text>
</comment>
<keyword evidence="3 6" id="KW-0285">Flavoprotein</keyword>
<proteinExistence type="inferred from homology"/>
<dbReference type="Pfam" id="PF04205">
    <property type="entry name" value="FMN_bind"/>
    <property type="match status" value="1"/>
</dbReference>
<keyword evidence="9" id="KW-1185">Reference proteome</keyword>
<evidence type="ECO:0000313" key="9">
    <source>
        <dbReference type="Proteomes" id="UP001264519"/>
    </source>
</evidence>
<dbReference type="RefSeq" id="WP_309651626.1">
    <property type="nucleotide sequence ID" value="NZ_JARWAK010000003.1"/>
</dbReference>
<comment type="subcellular location">
    <subcellularLocation>
        <location evidence="6">Cell inner membrane</location>
        <topology evidence="6">Single-pass membrane protein</topology>
    </subcellularLocation>
</comment>
<gene>
    <name evidence="6" type="primary">rnfG</name>
    <name evidence="8" type="ORF">QC818_04335</name>
</gene>
<comment type="caution">
    <text evidence="8">The sequence shown here is derived from an EMBL/GenBank/DDBJ whole genome shotgun (WGS) entry which is preliminary data.</text>
</comment>
<sequence length="212" mass="22102">MSALPRAMARAALGLAAFALITAGSVAVTRALTAERIANNRQAAQRQAIVEVAPAGYDGDPLDHARRHPAAPALGQAAPFTLWQARAGDRLRGVVLPVATDAGYSGRIALVVGIDATGRLSGVRVAEHRETPGLGDRIEARKSDWIRQFAGHSLAAPPAGGWAVDRDGGGIDALTGATITSRAVVEAVHAALRWFDAERDALLAPPHRGDRP</sequence>
<dbReference type="Proteomes" id="UP001264519">
    <property type="component" value="Unassembled WGS sequence"/>
</dbReference>
<evidence type="ECO:0000256" key="5">
    <source>
        <dbReference type="ARBA" id="ARBA00022982"/>
    </source>
</evidence>
<keyword evidence="5 6" id="KW-0249">Electron transport</keyword>